<dbReference type="InterPro" id="IPR009014">
    <property type="entry name" value="Transketo_C/PFOR_II"/>
</dbReference>
<sequence length="311" mass="34183">MTYEELLTETALANEQVVVMTAENRALVRNLPGILGKRFIDTGITEQTMVGAAAGLALRGRIPVIHALTSFLTMRAFEFVRTDVGIANLPVKLSGFIPGFLSDGNGPTHQAIEDISLMRGIPNMTVFAPADEDDLVKMLPAIWQSKRPAYTRINTRKTSYQHADYLPGKAEVIAEGSDVTILTYGLLFEQALIALDILKSEGLSVGLINMRSLKPVDEQAILNAAKSNLVVTLEDHFLTGGLYSIVAEVLLKHRQTANVLPLALEERWFKPALLPDVLQHEGFTGKQIAEKILGYRTTSEQPEILLTEFSE</sequence>
<evidence type="ECO:0000256" key="6">
    <source>
        <dbReference type="ARBA" id="ARBA00022679"/>
    </source>
</evidence>
<dbReference type="Gene3D" id="3.40.50.920">
    <property type="match status" value="1"/>
</dbReference>
<dbReference type="InterPro" id="IPR029061">
    <property type="entry name" value="THDP-binding"/>
</dbReference>
<keyword evidence="8" id="KW-0460">Magnesium</keyword>
<name>A0A4Y8SF27_9SPHI</name>
<dbReference type="GO" id="GO:0046872">
    <property type="term" value="F:metal ion binding"/>
    <property type="evidence" value="ECO:0007669"/>
    <property type="project" value="UniProtKB-KW"/>
</dbReference>
<evidence type="ECO:0000256" key="11">
    <source>
        <dbReference type="ARBA" id="ARBA00023229"/>
    </source>
</evidence>
<feature type="domain" description="Transketolase-like pyrimidine-binding" evidence="12">
    <location>
        <begin position="1"/>
        <end position="157"/>
    </location>
</feature>
<comment type="cofactor">
    <cofactor evidence="1">
        <name>Mg(2+)</name>
        <dbReference type="ChEBI" id="CHEBI:18420"/>
    </cofactor>
</comment>
<dbReference type="EMBL" id="SOZE01000011">
    <property type="protein sequence ID" value="TFF37240.1"/>
    <property type="molecule type" value="Genomic_DNA"/>
</dbReference>
<evidence type="ECO:0000256" key="4">
    <source>
        <dbReference type="ARBA" id="ARBA00011738"/>
    </source>
</evidence>
<reference evidence="13 14" key="1">
    <citation type="journal article" date="2017" name="Int. J. Syst. Evol. Microbiol.">
        <title>Mucilaginibacterpsychrotolerans sp. nov., isolated from peatlands.</title>
        <authorList>
            <person name="Deng Y."/>
            <person name="Shen L."/>
            <person name="Xu B."/>
            <person name="Liu Y."/>
            <person name="Gu Z."/>
            <person name="Liu H."/>
            <person name="Zhou Y."/>
        </authorList>
    </citation>
    <scope>NUCLEOTIDE SEQUENCE [LARGE SCALE GENOMIC DNA]</scope>
    <source>
        <strain evidence="13 14">NH7-4</strain>
    </source>
</reference>
<evidence type="ECO:0000313" key="13">
    <source>
        <dbReference type="EMBL" id="TFF37240.1"/>
    </source>
</evidence>
<dbReference type="PANTHER" id="PTHR43322:SF5">
    <property type="entry name" value="1-DEOXY-D-XYLULOSE-5-PHOSPHATE SYNTHASE, CHLOROPLASTIC"/>
    <property type="match status" value="1"/>
</dbReference>
<dbReference type="Pfam" id="PF02780">
    <property type="entry name" value="Transketolase_C"/>
    <property type="match status" value="1"/>
</dbReference>
<comment type="similarity">
    <text evidence="3">Belongs to the transketolase family. DXPS subfamily.</text>
</comment>
<dbReference type="Gene3D" id="3.40.50.970">
    <property type="match status" value="1"/>
</dbReference>
<dbReference type="SUPFAM" id="SSF52518">
    <property type="entry name" value="Thiamin diphosphate-binding fold (THDP-binding)"/>
    <property type="match status" value="1"/>
</dbReference>
<dbReference type="RefSeq" id="WP_133231355.1">
    <property type="nucleotide sequence ID" value="NZ_SOZE01000011.1"/>
</dbReference>
<dbReference type="EC" id="2.2.1.7" evidence="5"/>
<dbReference type="GO" id="GO:0009228">
    <property type="term" value="P:thiamine biosynthetic process"/>
    <property type="evidence" value="ECO:0007669"/>
    <property type="project" value="UniProtKB-KW"/>
</dbReference>
<dbReference type="SMART" id="SM00861">
    <property type="entry name" value="Transket_pyr"/>
    <property type="match status" value="1"/>
</dbReference>
<dbReference type="PANTHER" id="PTHR43322">
    <property type="entry name" value="1-D-DEOXYXYLULOSE 5-PHOSPHATE SYNTHASE-RELATED"/>
    <property type="match status" value="1"/>
</dbReference>
<dbReference type="GO" id="GO:0008661">
    <property type="term" value="F:1-deoxy-D-xylulose-5-phosphate synthase activity"/>
    <property type="evidence" value="ECO:0007669"/>
    <property type="project" value="UniProtKB-EC"/>
</dbReference>
<evidence type="ECO:0000256" key="10">
    <source>
        <dbReference type="ARBA" id="ARBA00023052"/>
    </source>
</evidence>
<accession>A0A4Y8SF27</accession>
<dbReference type="InterPro" id="IPR033248">
    <property type="entry name" value="Transketolase_C"/>
</dbReference>
<keyword evidence="14" id="KW-1185">Reference proteome</keyword>
<dbReference type="GO" id="GO:0016114">
    <property type="term" value="P:terpenoid biosynthetic process"/>
    <property type="evidence" value="ECO:0007669"/>
    <property type="project" value="InterPro"/>
</dbReference>
<evidence type="ECO:0000256" key="5">
    <source>
        <dbReference type="ARBA" id="ARBA00013150"/>
    </source>
</evidence>
<dbReference type="GO" id="GO:0005829">
    <property type="term" value="C:cytosol"/>
    <property type="evidence" value="ECO:0007669"/>
    <property type="project" value="TreeGrafter"/>
</dbReference>
<evidence type="ECO:0000256" key="1">
    <source>
        <dbReference type="ARBA" id="ARBA00001946"/>
    </source>
</evidence>
<keyword evidence="11" id="KW-0414">Isoprene biosynthesis</keyword>
<dbReference type="Pfam" id="PF02779">
    <property type="entry name" value="Transket_pyr"/>
    <property type="match status" value="1"/>
</dbReference>
<evidence type="ECO:0000256" key="9">
    <source>
        <dbReference type="ARBA" id="ARBA00022977"/>
    </source>
</evidence>
<gene>
    <name evidence="13" type="ORF">E2R66_12440</name>
</gene>
<dbReference type="SUPFAM" id="SSF52922">
    <property type="entry name" value="TK C-terminal domain-like"/>
    <property type="match status" value="1"/>
</dbReference>
<keyword evidence="10" id="KW-0786">Thiamine pyrophosphate</keyword>
<evidence type="ECO:0000256" key="8">
    <source>
        <dbReference type="ARBA" id="ARBA00022842"/>
    </source>
</evidence>
<keyword evidence="9" id="KW-0784">Thiamine biosynthesis</keyword>
<evidence type="ECO:0000256" key="2">
    <source>
        <dbReference type="ARBA" id="ARBA00004980"/>
    </source>
</evidence>
<dbReference type="GO" id="GO:0019288">
    <property type="term" value="P:isopentenyl diphosphate biosynthetic process, methylerythritol 4-phosphate pathway"/>
    <property type="evidence" value="ECO:0007669"/>
    <property type="project" value="TreeGrafter"/>
</dbReference>
<keyword evidence="6" id="KW-0808">Transferase</keyword>
<dbReference type="Proteomes" id="UP000297540">
    <property type="component" value="Unassembled WGS sequence"/>
</dbReference>
<dbReference type="AlphaFoldDB" id="A0A4Y8SF27"/>
<dbReference type="OrthoDB" id="8732661at2"/>
<proteinExistence type="inferred from homology"/>
<evidence type="ECO:0000259" key="12">
    <source>
        <dbReference type="SMART" id="SM00861"/>
    </source>
</evidence>
<dbReference type="InterPro" id="IPR005477">
    <property type="entry name" value="Dxylulose-5-P_synthase"/>
</dbReference>
<dbReference type="CDD" id="cd07033">
    <property type="entry name" value="TPP_PYR_DXS_TK_like"/>
    <property type="match status" value="1"/>
</dbReference>
<comment type="pathway">
    <text evidence="2">Metabolic intermediate biosynthesis; 1-deoxy-D-xylulose 5-phosphate biosynthesis; 1-deoxy-D-xylulose 5-phosphate from D-glyceraldehyde 3-phosphate and pyruvate: step 1/1.</text>
</comment>
<dbReference type="InterPro" id="IPR005475">
    <property type="entry name" value="Transketolase-like_Pyr-bd"/>
</dbReference>
<evidence type="ECO:0000256" key="7">
    <source>
        <dbReference type="ARBA" id="ARBA00022723"/>
    </source>
</evidence>
<organism evidence="13 14">
    <name type="scientific">Mucilaginibacter psychrotolerans</name>
    <dbReference type="NCBI Taxonomy" id="1524096"/>
    <lineage>
        <taxon>Bacteria</taxon>
        <taxon>Pseudomonadati</taxon>
        <taxon>Bacteroidota</taxon>
        <taxon>Sphingobacteriia</taxon>
        <taxon>Sphingobacteriales</taxon>
        <taxon>Sphingobacteriaceae</taxon>
        <taxon>Mucilaginibacter</taxon>
    </lineage>
</organism>
<evidence type="ECO:0000256" key="3">
    <source>
        <dbReference type="ARBA" id="ARBA00011081"/>
    </source>
</evidence>
<comment type="caution">
    <text evidence="13">The sequence shown here is derived from an EMBL/GenBank/DDBJ whole genome shotgun (WGS) entry which is preliminary data.</text>
</comment>
<keyword evidence="7" id="KW-0479">Metal-binding</keyword>
<protein>
    <recommendedName>
        <fullName evidence="5">1-deoxy-D-xylulose-5-phosphate synthase</fullName>
        <ecNumber evidence="5">2.2.1.7</ecNumber>
    </recommendedName>
</protein>
<comment type="subunit">
    <text evidence="4">Homodimer.</text>
</comment>
<evidence type="ECO:0000313" key="14">
    <source>
        <dbReference type="Proteomes" id="UP000297540"/>
    </source>
</evidence>